<feature type="region of interest" description="Disordered" evidence="8">
    <location>
        <begin position="214"/>
        <end position="237"/>
    </location>
</feature>
<dbReference type="PANTHER" id="PTHR30405">
    <property type="entry name" value="TRANSPOSASE"/>
    <property type="match status" value="1"/>
</dbReference>
<dbReference type="GO" id="GO:0046872">
    <property type="term" value="F:metal ion binding"/>
    <property type="evidence" value="ECO:0007669"/>
    <property type="project" value="UniProtKB-KW"/>
</dbReference>
<dbReference type="NCBIfam" id="NF040570">
    <property type="entry name" value="guided_TnpB"/>
    <property type="match status" value="1"/>
</dbReference>
<dbReference type="NCBIfam" id="TIGR01766">
    <property type="entry name" value="IS200/IS605 family accessory protein TnpB-like domain"/>
    <property type="match status" value="1"/>
</dbReference>
<dbReference type="RefSeq" id="WP_119669174.1">
    <property type="nucleotide sequence ID" value="NZ_QXED01000005.1"/>
</dbReference>
<comment type="similarity">
    <text evidence="2">In the N-terminal section; belongs to the transposase 2 family.</text>
</comment>
<protein>
    <submittedName>
        <fullName evidence="12">Transposase</fullName>
    </submittedName>
</protein>
<dbReference type="GO" id="GO:0003677">
    <property type="term" value="F:DNA binding"/>
    <property type="evidence" value="ECO:0007669"/>
    <property type="project" value="UniProtKB-KW"/>
</dbReference>
<keyword evidence="4" id="KW-0479">Metal-binding</keyword>
<dbReference type="OrthoDB" id="1551477at2"/>
<dbReference type="EMBL" id="QXED01000005">
    <property type="protein sequence ID" value="RIV21380.1"/>
    <property type="molecule type" value="Genomic_DNA"/>
</dbReference>
<dbReference type="Proteomes" id="UP000283523">
    <property type="component" value="Unassembled WGS sequence"/>
</dbReference>
<evidence type="ECO:0000256" key="8">
    <source>
        <dbReference type="SAM" id="MobiDB-lite"/>
    </source>
</evidence>
<dbReference type="InterPro" id="IPR001959">
    <property type="entry name" value="Transposase"/>
</dbReference>
<evidence type="ECO:0000256" key="5">
    <source>
        <dbReference type="ARBA" id="ARBA00022833"/>
    </source>
</evidence>
<dbReference type="PANTHER" id="PTHR30405:SF25">
    <property type="entry name" value="RNA-GUIDED DNA ENDONUCLEASE INSQ-RELATED"/>
    <property type="match status" value="1"/>
</dbReference>
<name>A0A418M639_9BACT</name>
<keyword evidence="5" id="KW-0862">Zinc</keyword>
<sequence>MMYKRYRYRIYPTKVQAQTLNRHFGAVRYIYNWGLATKKRAWEESKERVSYNDLQRQLPILKKELTWLSDPYSQSLQISLQNLENAYAGFFAGNGYPAFKTKFSKQSLAYCPPPSRSYINFDSSLIQVPKVGPVKCVISQRFEGKLKTVTISRTPTGKYFASCLVEEDINPAAKTEPIESGAVGVDLGIKYFATLSTGETIANPRHLSKSLKALRRASRQHSKKKKGGKNREKSRKKLARIHERVTNQRTDFLHKVTTRLVRENQTVCIEDLNVAGMGKNHKLARHIKDAGFGTFRRMLEYKAGWYGVNVLVIDRFAPSSKQCSCGHKNDALTLKDRVWTCVSCGTTHDRDQLAAKNIVRFAFHPEIVVKTLVGRGAPELTPVETLALAGR</sequence>
<evidence type="ECO:0000256" key="7">
    <source>
        <dbReference type="ARBA" id="ARBA00023172"/>
    </source>
</evidence>
<keyword evidence="13" id="KW-1185">Reference proteome</keyword>
<feature type="domain" description="Cas12f1-like TNB" evidence="10">
    <location>
        <begin position="292"/>
        <end position="358"/>
    </location>
</feature>
<dbReference type="InterPro" id="IPR021027">
    <property type="entry name" value="Transposase_put_HTH"/>
</dbReference>
<evidence type="ECO:0000256" key="1">
    <source>
        <dbReference type="ARBA" id="ARBA00008761"/>
    </source>
</evidence>
<evidence type="ECO:0000256" key="2">
    <source>
        <dbReference type="ARBA" id="ARBA00011044"/>
    </source>
</evidence>
<keyword evidence="3" id="KW-0815">Transposition</keyword>
<keyword evidence="7" id="KW-0233">DNA recombination</keyword>
<evidence type="ECO:0000313" key="13">
    <source>
        <dbReference type="Proteomes" id="UP000283523"/>
    </source>
</evidence>
<dbReference type="InterPro" id="IPR010095">
    <property type="entry name" value="Cas12f1-like_TNB"/>
</dbReference>
<dbReference type="GO" id="GO:0032196">
    <property type="term" value="P:transposition"/>
    <property type="evidence" value="ECO:0007669"/>
    <property type="project" value="UniProtKB-KW"/>
</dbReference>
<evidence type="ECO:0000259" key="9">
    <source>
        <dbReference type="Pfam" id="PF01385"/>
    </source>
</evidence>
<evidence type="ECO:0000259" key="10">
    <source>
        <dbReference type="Pfam" id="PF07282"/>
    </source>
</evidence>
<comment type="similarity">
    <text evidence="1">In the C-terminal section; belongs to the transposase 35 family.</text>
</comment>
<evidence type="ECO:0000313" key="12">
    <source>
        <dbReference type="EMBL" id="RIV21380.1"/>
    </source>
</evidence>
<feature type="domain" description="Transposase putative helix-turn-helix" evidence="11">
    <location>
        <begin position="2"/>
        <end position="46"/>
    </location>
</feature>
<dbReference type="Pfam" id="PF01385">
    <property type="entry name" value="OrfB_IS605"/>
    <property type="match status" value="1"/>
</dbReference>
<dbReference type="Pfam" id="PF07282">
    <property type="entry name" value="Cas12f1-like_TNB"/>
    <property type="match status" value="1"/>
</dbReference>
<evidence type="ECO:0000256" key="3">
    <source>
        <dbReference type="ARBA" id="ARBA00022578"/>
    </source>
</evidence>
<comment type="caution">
    <text evidence="12">The sequence shown here is derived from an EMBL/GenBank/DDBJ whole genome shotgun (WGS) entry which is preliminary data.</text>
</comment>
<dbReference type="InterPro" id="IPR051399">
    <property type="entry name" value="RNA-guided_DNA_endo/Transpos"/>
</dbReference>
<feature type="domain" description="Probable transposase IS891/IS1136/IS1341" evidence="9">
    <location>
        <begin position="174"/>
        <end position="279"/>
    </location>
</feature>
<reference evidence="12 13" key="1">
    <citation type="submission" date="2018-08" db="EMBL/GenBank/DDBJ databases">
        <title>Fibrisoma montanum sp. nov., isolated from Danxia mountain soil.</title>
        <authorList>
            <person name="Huang Y."/>
        </authorList>
    </citation>
    <scope>NUCLEOTIDE SEQUENCE [LARGE SCALE GENOMIC DNA]</scope>
    <source>
        <strain evidence="12 13">HYT19</strain>
    </source>
</reference>
<accession>A0A418M639</accession>
<evidence type="ECO:0000256" key="6">
    <source>
        <dbReference type="ARBA" id="ARBA00023125"/>
    </source>
</evidence>
<proteinExistence type="inferred from homology"/>
<dbReference type="GO" id="GO:0006310">
    <property type="term" value="P:DNA recombination"/>
    <property type="evidence" value="ECO:0007669"/>
    <property type="project" value="UniProtKB-KW"/>
</dbReference>
<dbReference type="AlphaFoldDB" id="A0A418M639"/>
<keyword evidence="6" id="KW-0238">DNA-binding</keyword>
<evidence type="ECO:0000259" key="11">
    <source>
        <dbReference type="Pfam" id="PF12323"/>
    </source>
</evidence>
<dbReference type="Pfam" id="PF12323">
    <property type="entry name" value="HTH_OrfB_IS605"/>
    <property type="match status" value="1"/>
</dbReference>
<gene>
    <name evidence="12" type="ORF">DYU11_18415</name>
</gene>
<evidence type="ECO:0000256" key="4">
    <source>
        <dbReference type="ARBA" id="ARBA00022723"/>
    </source>
</evidence>
<organism evidence="12 13">
    <name type="scientific">Fibrisoma montanum</name>
    <dbReference type="NCBI Taxonomy" id="2305895"/>
    <lineage>
        <taxon>Bacteria</taxon>
        <taxon>Pseudomonadati</taxon>
        <taxon>Bacteroidota</taxon>
        <taxon>Cytophagia</taxon>
        <taxon>Cytophagales</taxon>
        <taxon>Spirosomataceae</taxon>
        <taxon>Fibrisoma</taxon>
    </lineage>
</organism>